<dbReference type="InterPro" id="IPR040181">
    <property type="entry name" value="PKHG5/7"/>
</dbReference>
<dbReference type="GO" id="GO:0007266">
    <property type="term" value="P:Rho protein signal transduction"/>
    <property type="evidence" value="ECO:0007669"/>
    <property type="project" value="TreeGrafter"/>
</dbReference>
<feature type="region of interest" description="Disordered" evidence="1">
    <location>
        <begin position="1"/>
        <end position="23"/>
    </location>
</feature>
<dbReference type="GO" id="GO:0005085">
    <property type="term" value="F:guanyl-nucleotide exchange factor activity"/>
    <property type="evidence" value="ECO:0007669"/>
    <property type="project" value="InterPro"/>
</dbReference>
<feature type="compositionally biased region" description="Low complexity" evidence="1">
    <location>
        <begin position="976"/>
        <end position="993"/>
    </location>
</feature>
<dbReference type="SMART" id="SM00325">
    <property type="entry name" value="RhoGEF"/>
    <property type="match status" value="1"/>
</dbReference>
<dbReference type="OrthoDB" id="5585231at2759"/>
<accession>A0A9P0BKN5</accession>
<feature type="compositionally biased region" description="Polar residues" evidence="1">
    <location>
        <begin position="941"/>
        <end position="951"/>
    </location>
</feature>
<feature type="compositionally biased region" description="Low complexity" evidence="1">
    <location>
        <begin position="1070"/>
        <end position="1079"/>
    </location>
</feature>
<evidence type="ECO:0000256" key="1">
    <source>
        <dbReference type="SAM" id="MobiDB-lite"/>
    </source>
</evidence>
<feature type="region of interest" description="Disordered" evidence="1">
    <location>
        <begin position="404"/>
        <end position="430"/>
    </location>
</feature>
<feature type="region of interest" description="Disordered" evidence="1">
    <location>
        <begin position="890"/>
        <end position="914"/>
    </location>
</feature>
<feature type="domain" description="DH" evidence="2">
    <location>
        <begin position="519"/>
        <end position="710"/>
    </location>
</feature>
<keyword evidence="4" id="KW-1185">Reference proteome</keyword>
<dbReference type="GO" id="GO:0043542">
    <property type="term" value="P:endothelial cell migration"/>
    <property type="evidence" value="ECO:0007669"/>
    <property type="project" value="TreeGrafter"/>
</dbReference>
<name>A0A9P0BKN5_CHRIL</name>
<dbReference type="Pfam" id="PF00621">
    <property type="entry name" value="RhoGEF"/>
    <property type="match status" value="1"/>
</dbReference>
<dbReference type="Gene3D" id="2.30.29.30">
    <property type="entry name" value="Pleckstrin-homology domain (PH domain)/Phosphotyrosine-binding domain (PTB)"/>
    <property type="match status" value="1"/>
</dbReference>
<dbReference type="EMBL" id="LR824004">
    <property type="protein sequence ID" value="CAH0577998.1"/>
    <property type="molecule type" value="Genomic_DNA"/>
</dbReference>
<gene>
    <name evidence="3" type="ORF">CINC_LOCUS370</name>
</gene>
<feature type="region of interest" description="Disordered" evidence="1">
    <location>
        <begin position="1174"/>
        <end position="1246"/>
    </location>
</feature>
<feature type="compositionally biased region" description="Polar residues" evidence="1">
    <location>
        <begin position="328"/>
        <end position="338"/>
    </location>
</feature>
<proteinExistence type="predicted"/>
<dbReference type="PANTHER" id="PTHR13217:SF11">
    <property type="entry name" value="PLECKSTRIN HOMOLOGY DOMAIN-CONTAINING FAMILY G MEMBER 5"/>
    <property type="match status" value="1"/>
</dbReference>
<dbReference type="CDD" id="cd00160">
    <property type="entry name" value="RhoGEF"/>
    <property type="match status" value="1"/>
</dbReference>
<feature type="region of interest" description="Disordered" evidence="1">
    <location>
        <begin position="941"/>
        <end position="1011"/>
    </location>
</feature>
<dbReference type="Gene3D" id="1.20.900.10">
    <property type="entry name" value="Dbl homology (DH) domain"/>
    <property type="match status" value="1"/>
</dbReference>
<dbReference type="GO" id="GO:0030139">
    <property type="term" value="C:endocytic vesicle"/>
    <property type="evidence" value="ECO:0007669"/>
    <property type="project" value="TreeGrafter"/>
</dbReference>
<reference evidence="3" key="1">
    <citation type="submission" date="2021-12" db="EMBL/GenBank/DDBJ databases">
        <authorList>
            <person name="King R."/>
        </authorList>
    </citation>
    <scope>NUCLEOTIDE SEQUENCE</scope>
</reference>
<feature type="compositionally biased region" description="Basic and acidic residues" evidence="1">
    <location>
        <begin position="1"/>
        <end position="18"/>
    </location>
</feature>
<feature type="compositionally biased region" description="Polar residues" evidence="1">
    <location>
        <begin position="413"/>
        <end position="422"/>
    </location>
</feature>
<feature type="compositionally biased region" description="Low complexity" evidence="1">
    <location>
        <begin position="280"/>
        <end position="303"/>
    </location>
</feature>
<feature type="region of interest" description="Disordered" evidence="1">
    <location>
        <begin position="1097"/>
        <end position="1124"/>
    </location>
</feature>
<feature type="region of interest" description="Disordered" evidence="1">
    <location>
        <begin position="280"/>
        <end position="338"/>
    </location>
</feature>
<dbReference type="InterPro" id="IPR035899">
    <property type="entry name" value="DBL_dom_sf"/>
</dbReference>
<dbReference type="InterPro" id="IPR000219">
    <property type="entry name" value="DH_dom"/>
</dbReference>
<protein>
    <recommendedName>
        <fullName evidence="2">DH domain-containing protein</fullName>
    </recommendedName>
</protein>
<dbReference type="PANTHER" id="PTHR13217">
    <property type="entry name" value="PLECKSTRIN HOMOLOGY DOMAIN-CONTAINING FAMILY G MEMBER 7"/>
    <property type="match status" value="1"/>
</dbReference>
<dbReference type="Proteomes" id="UP001154114">
    <property type="component" value="Chromosome 1"/>
</dbReference>
<evidence type="ECO:0000313" key="4">
    <source>
        <dbReference type="Proteomes" id="UP001154114"/>
    </source>
</evidence>
<dbReference type="GO" id="GO:0005886">
    <property type="term" value="C:plasma membrane"/>
    <property type="evidence" value="ECO:0007669"/>
    <property type="project" value="TreeGrafter"/>
</dbReference>
<feature type="compositionally biased region" description="Low complexity" evidence="1">
    <location>
        <begin position="1225"/>
        <end position="1236"/>
    </location>
</feature>
<feature type="compositionally biased region" description="Polar residues" evidence="1">
    <location>
        <begin position="1182"/>
        <end position="1201"/>
    </location>
</feature>
<dbReference type="AlphaFoldDB" id="A0A9P0BKN5"/>
<feature type="region of interest" description="Disordered" evidence="1">
    <location>
        <begin position="1060"/>
        <end position="1082"/>
    </location>
</feature>
<evidence type="ECO:0000313" key="3">
    <source>
        <dbReference type="EMBL" id="CAH0577998.1"/>
    </source>
</evidence>
<sequence length="1246" mass="139823">MDRFRQKSKKEKPTKYVGKDQSPMLTDVKSIQENMKIKEILRTVKMNSSMRIKAPRGSKVMQNKDFIDNEDIFEKEANSENMEHPNATNPNVVLNSNCVEINENEADDKTKTSENNEEIEDIVCESNDKNSSIDITVDESATETEDVSNVESITEEDKQIVIPDVKIDLPPPSDVAHVKTRDRKLSLDQTMLTRREGLSQSELDLNSIGKSPLERKSSFFRKTMDSFLKNTTEYFKRQSLSRSQSIQRRGSMSMSLQSLNENTVCNGDYGKLLHKHQEELQGSATSLQSSLTAAESGGSSMSKSHSERTLPDPQSEGDSLAGSFPILSGSQPLGDTSSQSVLSLNEAYIQESLLNSRAISMSSGLDAAHGQSRRQKSRSNRVTWLASEGLTNYLRRVIQDEKSREREKEFSTIPENNPSGPKTDSKGRRLSYQRAVSGEDPRYLETLHRRKQLILENSEPVYELPELLAEYTRHGVPALKGWCIADIPADAFHYLKWAQNPENLGEVCDWKKLPPAEESRQAVIKELITTEADYIRHLKAIVEVFIATAHALQDAGKLLEVDTENLFTNIPDVLNASLLFWESTLFPMIIDAIEKRNPFDSEIMSPGFMQFRELFHPYEKYVNEQTKALDYLRSLSGNQEFQAYLNWCHSQSACNRLQLSDIMVKPMQRLTKYSLILKRLLTHTDTEPERTSLEAMMISSKSYVQDINRAIRQKEELERMERLCNTIECFEIEFKDEDMDRCFHLYTAINLKSAMINCASYHSRTLIHEGDVRFKDNLKEFDVRAFLLTDMMLICKKTPGSKSGYPYKLIRPKFMIDKLVTYTRGPRTPKESGAIIFVVLDDYGSAQYAFALSDVSKEQLSAAKVWEHKLREARLTYELALWYTKHPDRDVSEMDADSSSEAGATRGGVKLSSEDAMIEREARERVAAMLHRLVGTSTDCDVSQASMNTDSFDGGDPSMSARPPGIHSLRHPMKRNSTGGSSRNSRLSSFQQSTSAASHDEPQPGPSRYYRAGSSVEHVIPPLNENDGVMSITVNVVSESESETMVHTQQAQPPIVVLQHSSPHKTPVQSRSSSTSRNTLRVQPQNVVMALVHSLPDLTIDPSPTPPRPQQSPSPQSASEKLYQSHQELLNRNRLSARQHYLSPDHRGTSYPPPSPTRASLKRGLAFSYSFKNPPLSKMGHVNSQSQVQVEAGPSTSQAGTSKGDGSPQPGPSGENKKGDKKSKSVSSRQKGSSASPSSRKEDKSD</sequence>
<dbReference type="PROSITE" id="PS50010">
    <property type="entry name" value="DH_2"/>
    <property type="match status" value="1"/>
</dbReference>
<evidence type="ECO:0000259" key="2">
    <source>
        <dbReference type="PROSITE" id="PS50010"/>
    </source>
</evidence>
<dbReference type="InterPro" id="IPR011993">
    <property type="entry name" value="PH-like_dom_sf"/>
</dbReference>
<dbReference type="SUPFAM" id="SSF48065">
    <property type="entry name" value="DBL homology domain (DH-domain)"/>
    <property type="match status" value="1"/>
</dbReference>
<dbReference type="GO" id="GO:0030424">
    <property type="term" value="C:axon"/>
    <property type="evidence" value="ECO:0007669"/>
    <property type="project" value="TreeGrafter"/>
</dbReference>
<dbReference type="SUPFAM" id="SSF50729">
    <property type="entry name" value="PH domain-like"/>
    <property type="match status" value="1"/>
</dbReference>
<organism evidence="3 4">
    <name type="scientific">Chrysodeixis includens</name>
    <name type="common">Soybean looper</name>
    <name type="synonym">Pseudoplusia includens</name>
    <dbReference type="NCBI Taxonomy" id="689277"/>
    <lineage>
        <taxon>Eukaryota</taxon>
        <taxon>Metazoa</taxon>
        <taxon>Ecdysozoa</taxon>
        <taxon>Arthropoda</taxon>
        <taxon>Hexapoda</taxon>
        <taxon>Insecta</taxon>
        <taxon>Pterygota</taxon>
        <taxon>Neoptera</taxon>
        <taxon>Endopterygota</taxon>
        <taxon>Lepidoptera</taxon>
        <taxon>Glossata</taxon>
        <taxon>Ditrysia</taxon>
        <taxon>Noctuoidea</taxon>
        <taxon>Noctuidae</taxon>
        <taxon>Plusiinae</taxon>
        <taxon>Chrysodeixis</taxon>
    </lineage>
</organism>
<feature type="compositionally biased region" description="Pro residues" evidence="1">
    <location>
        <begin position="1103"/>
        <end position="1112"/>
    </location>
</feature>